<reference evidence="1" key="1">
    <citation type="submission" date="2019-08" db="EMBL/GenBank/DDBJ databases">
        <authorList>
            <person name="Kucharzyk K."/>
            <person name="Murdoch R.W."/>
            <person name="Higgins S."/>
            <person name="Loffler F."/>
        </authorList>
    </citation>
    <scope>NUCLEOTIDE SEQUENCE</scope>
</reference>
<name>A0A645GG64_9ZZZZ</name>
<organism evidence="1">
    <name type="scientific">bioreactor metagenome</name>
    <dbReference type="NCBI Taxonomy" id="1076179"/>
    <lineage>
        <taxon>unclassified sequences</taxon>
        <taxon>metagenomes</taxon>
        <taxon>ecological metagenomes</taxon>
    </lineage>
</organism>
<evidence type="ECO:0000313" key="1">
    <source>
        <dbReference type="EMBL" id="MPN25941.1"/>
    </source>
</evidence>
<comment type="caution">
    <text evidence="1">The sequence shown here is derived from an EMBL/GenBank/DDBJ whole genome shotgun (WGS) entry which is preliminary data.</text>
</comment>
<protein>
    <submittedName>
        <fullName evidence="1">Uncharacterized protein</fullName>
    </submittedName>
</protein>
<dbReference type="EMBL" id="VSSQ01075309">
    <property type="protein sequence ID" value="MPN25941.1"/>
    <property type="molecule type" value="Genomic_DNA"/>
</dbReference>
<proteinExistence type="predicted"/>
<accession>A0A645GG64</accession>
<gene>
    <name evidence="1" type="ORF">SDC9_173362</name>
</gene>
<dbReference type="AlphaFoldDB" id="A0A645GG64"/>
<sequence length="67" mass="7618">MRRLKRVHGLLRSTPGNDHFCFMIFENGHRHFLDFPNDTTGVNQALIGQLADLVGAENVQVETIKLQ</sequence>